<feature type="repeat" description="TPR" evidence="3">
    <location>
        <begin position="88"/>
        <end position="121"/>
    </location>
</feature>
<feature type="repeat" description="TPR" evidence="3">
    <location>
        <begin position="226"/>
        <end position="259"/>
    </location>
</feature>
<dbReference type="SUPFAM" id="SSF48452">
    <property type="entry name" value="TPR-like"/>
    <property type="match status" value="1"/>
</dbReference>
<evidence type="ECO:0000259" key="5">
    <source>
        <dbReference type="Pfam" id="PF13458"/>
    </source>
</evidence>
<dbReference type="Gene3D" id="3.40.50.2300">
    <property type="match status" value="2"/>
</dbReference>
<reference evidence="6 7" key="1">
    <citation type="submission" date="2023-12" db="EMBL/GenBank/DDBJ databases">
        <title>Baltic Sea Cyanobacteria.</title>
        <authorList>
            <person name="Delbaje E."/>
            <person name="Fewer D.P."/>
            <person name="Shishido T.K."/>
        </authorList>
    </citation>
    <scope>NUCLEOTIDE SEQUENCE [LARGE SCALE GENOMIC DNA]</scope>
    <source>
        <strain evidence="6 7">UHCC 0060</strain>
    </source>
</reference>
<name>A0ABU5UR08_NODSP</name>
<evidence type="ECO:0000313" key="7">
    <source>
        <dbReference type="Proteomes" id="UP001303285"/>
    </source>
</evidence>
<evidence type="ECO:0000256" key="3">
    <source>
        <dbReference type="PROSITE-ProRule" id="PRU00339"/>
    </source>
</evidence>
<dbReference type="SMART" id="SM00028">
    <property type="entry name" value="TPR"/>
    <property type="match status" value="3"/>
</dbReference>
<dbReference type="InterPro" id="IPR011990">
    <property type="entry name" value="TPR-like_helical_dom_sf"/>
</dbReference>
<dbReference type="InterPro" id="IPR051010">
    <property type="entry name" value="BCAA_transport"/>
</dbReference>
<dbReference type="EMBL" id="JAYGHK010000031">
    <property type="protein sequence ID" value="MEA5608708.1"/>
    <property type="molecule type" value="Genomic_DNA"/>
</dbReference>
<keyword evidence="4" id="KW-1133">Transmembrane helix</keyword>
<feature type="transmembrane region" description="Helical" evidence="4">
    <location>
        <begin position="170"/>
        <end position="188"/>
    </location>
</feature>
<feature type="domain" description="Leucine-binding protein" evidence="5">
    <location>
        <begin position="295"/>
        <end position="598"/>
    </location>
</feature>
<proteinExistence type="inferred from homology"/>
<dbReference type="PANTHER" id="PTHR30483:SF6">
    <property type="entry name" value="PERIPLASMIC BINDING PROTEIN OF ABC TRANSPORTER FOR NATURAL AMINO ACIDS"/>
    <property type="match status" value="1"/>
</dbReference>
<keyword evidence="7" id="KW-1185">Reference proteome</keyword>
<organism evidence="6 7">
    <name type="scientific">Nodularia spumigena UHCC 0060</name>
    <dbReference type="NCBI Taxonomy" id="3110300"/>
    <lineage>
        <taxon>Bacteria</taxon>
        <taxon>Bacillati</taxon>
        <taxon>Cyanobacteriota</taxon>
        <taxon>Cyanophyceae</taxon>
        <taxon>Nostocales</taxon>
        <taxon>Nodulariaceae</taxon>
        <taxon>Nodularia</taxon>
    </lineage>
</organism>
<comment type="caution">
    <text evidence="6">The sequence shown here is derived from an EMBL/GenBank/DDBJ whole genome shotgun (WGS) entry which is preliminary data.</text>
</comment>
<dbReference type="PANTHER" id="PTHR30483">
    <property type="entry name" value="LEUCINE-SPECIFIC-BINDING PROTEIN"/>
    <property type="match status" value="1"/>
</dbReference>
<evidence type="ECO:0000256" key="4">
    <source>
        <dbReference type="SAM" id="Phobius"/>
    </source>
</evidence>
<dbReference type="InterPro" id="IPR028082">
    <property type="entry name" value="Peripla_BP_I"/>
</dbReference>
<accession>A0ABU5UR08</accession>
<gene>
    <name evidence="6" type="ORF">VB695_11620</name>
</gene>
<dbReference type="InterPro" id="IPR028081">
    <property type="entry name" value="Leu-bd"/>
</dbReference>
<keyword evidence="4" id="KW-0812">Transmembrane</keyword>
<dbReference type="InterPro" id="IPR019734">
    <property type="entry name" value="TPR_rpt"/>
</dbReference>
<evidence type="ECO:0000256" key="1">
    <source>
        <dbReference type="ARBA" id="ARBA00010062"/>
    </source>
</evidence>
<comment type="similarity">
    <text evidence="1">Belongs to the leucine-binding protein family.</text>
</comment>
<keyword evidence="4" id="KW-0472">Membrane</keyword>
<dbReference type="RefSeq" id="WP_323243974.1">
    <property type="nucleotide sequence ID" value="NZ_JAYGHK010000031.1"/>
</dbReference>
<keyword evidence="2" id="KW-0732">Signal</keyword>
<dbReference type="Proteomes" id="UP001303285">
    <property type="component" value="Unassembled WGS sequence"/>
</dbReference>
<sequence length="637" mass="71976">MSAIKSLSKAKEELIKYHLIDENGVKIKLVDHWLCNKFDRFLNEIESDIFKPLLNQAEQYSKEENLFLALELYKEAYKIDNSIKSLLIETYEKYGHQLIIQRRWGEAKEQYKQVLKIDPNSKSSQDRITEIEAYETRDSIIPESQISENEQINNPSQWNWLNRITSINGIAFPSLFIIIMIFFVGYQFSRTCPVGQNKNLGFFCISNTNKTSRISSGEGTLFPESKNVDLDLGFKAFKKGNYQEAVNFFGKAVKANQNDPEVLIYYNNALARQKGSPFTFAVVVPADTKEDILIAQEILRGVAQAQNQFNTQEGLRGRLLEIVIANDGNKPEKAKQVAQELVKNLSILGVIGHYSGDATQDALPEYEQAKLALISSTTTSILLDSEVLFRTVYSDANAGKKLAEYAYRDLTIKKAVIFGDPNTKDSNSIREVFTNNFERLGGEVVGRPLINLTATNFDASQEVNKSLYGLNAEAIILFPSSQDTKIAVEIAKAVGEINKRLNNDEKKPLRLLGGNSLYSNSTLIQGGDTINGLVIAVPWFRETSQAREFSNQANQQWGAPISWRTATTYDATQALIKSLYRYVNPDREKVLSNLKNINLPPKETSGEQLKFTLEKRDRQGEPILVEVKDKKWQKIDN</sequence>
<evidence type="ECO:0000313" key="6">
    <source>
        <dbReference type="EMBL" id="MEA5608708.1"/>
    </source>
</evidence>
<evidence type="ECO:0000256" key="2">
    <source>
        <dbReference type="ARBA" id="ARBA00022729"/>
    </source>
</evidence>
<keyword evidence="3" id="KW-0802">TPR repeat</keyword>
<dbReference type="PROSITE" id="PS50005">
    <property type="entry name" value="TPR"/>
    <property type="match status" value="2"/>
</dbReference>
<protein>
    <submittedName>
        <fullName evidence="6">ABC transporter substrate-binding protein</fullName>
    </submittedName>
</protein>
<dbReference type="CDD" id="cd06268">
    <property type="entry name" value="PBP1_ABC_transporter_LIVBP-like"/>
    <property type="match status" value="1"/>
</dbReference>
<dbReference type="Gene3D" id="1.25.40.10">
    <property type="entry name" value="Tetratricopeptide repeat domain"/>
    <property type="match status" value="2"/>
</dbReference>
<dbReference type="SUPFAM" id="SSF53822">
    <property type="entry name" value="Periplasmic binding protein-like I"/>
    <property type="match status" value="1"/>
</dbReference>
<dbReference type="Pfam" id="PF13458">
    <property type="entry name" value="Peripla_BP_6"/>
    <property type="match status" value="1"/>
</dbReference>